<feature type="compositionally biased region" description="Basic and acidic residues" evidence="1">
    <location>
        <begin position="277"/>
        <end position="295"/>
    </location>
</feature>
<organism evidence="3 4">
    <name type="scientific">Striga hermonthica</name>
    <name type="common">Purple witchweed</name>
    <name type="synonym">Buchnera hermonthica</name>
    <dbReference type="NCBI Taxonomy" id="68872"/>
    <lineage>
        <taxon>Eukaryota</taxon>
        <taxon>Viridiplantae</taxon>
        <taxon>Streptophyta</taxon>
        <taxon>Embryophyta</taxon>
        <taxon>Tracheophyta</taxon>
        <taxon>Spermatophyta</taxon>
        <taxon>Magnoliopsida</taxon>
        <taxon>eudicotyledons</taxon>
        <taxon>Gunneridae</taxon>
        <taxon>Pentapetalae</taxon>
        <taxon>asterids</taxon>
        <taxon>lamiids</taxon>
        <taxon>Lamiales</taxon>
        <taxon>Orobanchaceae</taxon>
        <taxon>Buchnereae</taxon>
        <taxon>Striga</taxon>
    </lineage>
</organism>
<protein>
    <submittedName>
        <fullName evidence="3">Probable protein phosphatase 2C 65</fullName>
    </submittedName>
</protein>
<sequence>MGTCCSCHTGGRFVSNYLEDERRIGEHEDGDGIVLRGDAGARIRLQGSSKYASMFSMQGKKGINQDAMTVWESFSGDKDMFLCGVFDGHGPSGHKVARYIRDLLPTKISKVYRQPCVECKVTEIRECRENPESKNPLFLSWKARLTKCFHEMDEQLEGEASIESYCSGTTSVCVLRKIWDVLSNDEVVQIVGSSRRRAVTAKMLVEQARWAWRYKFPRSKIDDCAAVCLFFKSQRPFLSKSVSEKTHLSLNYAELDVRSYAGSMQSNDALDTVLNCKVDEESPARDENGPPDEKGSSGLVRPRRKRHERELKDVEE</sequence>
<dbReference type="PROSITE" id="PS51746">
    <property type="entry name" value="PPM_2"/>
    <property type="match status" value="1"/>
</dbReference>
<dbReference type="Gene3D" id="3.60.40.10">
    <property type="entry name" value="PPM-type phosphatase domain"/>
    <property type="match status" value="2"/>
</dbReference>
<evidence type="ECO:0000313" key="4">
    <source>
        <dbReference type="Proteomes" id="UP001153555"/>
    </source>
</evidence>
<keyword evidence="4" id="KW-1185">Reference proteome</keyword>
<proteinExistence type="predicted"/>
<name>A0A9N7NPC5_STRHE</name>
<comment type="caution">
    <text evidence="3">The sequence shown here is derived from an EMBL/GenBank/DDBJ whole genome shotgun (WGS) entry which is preliminary data.</text>
</comment>
<accession>A0A9N7NPC5</accession>
<gene>
    <name evidence="3" type="ORF">SHERM_03355</name>
</gene>
<dbReference type="SUPFAM" id="SSF81606">
    <property type="entry name" value="PP2C-like"/>
    <property type="match status" value="1"/>
</dbReference>
<dbReference type="AlphaFoldDB" id="A0A9N7NPC5"/>
<evidence type="ECO:0000256" key="1">
    <source>
        <dbReference type="SAM" id="MobiDB-lite"/>
    </source>
</evidence>
<evidence type="ECO:0000313" key="3">
    <source>
        <dbReference type="EMBL" id="CAA0836246.1"/>
    </source>
</evidence>
<dbReference type="Proteomes" id="UP001153555">
    <property type="component" value="Unassembled WGS sequence"/>
</dbReference>
<dbReference type="GO" id="GO:0004722">
    <property type="term" value="F:protein serine/threonine phosphatase activity"/>
    <property type="evidence" value="ECO:0007669"/>
    <property type="project" value="InterPro"/>
</dbReference>
<feature type="region of interest" description="Disordered" evidence="1">
    <location>
        <begin position="277"/>
        <end position="316"/>
    </location>
</feature>
<dbReference type="EMBL" id="CACSLK010030184">
    <property type="protein sequence ID" value="CAA0836246.1"/>
    <property type="molecule type" value="Genomic_DNA"/>
</dbReference>
<dbReference type="PANTHER" id="PTHR47992">
    <property type="entry name" value="PROTEIN PHOSPHATASE"/>
    <property type="match status" value="1"/>
</dbReference>
<feature type="domain" description="PPM-type phosphatase" evidence="2">
    <location>
        <begin position="51"/>
        <end position="316"/>
    </location>
</feature>
<dbReference type="InterPro" id="IPR001932">
    <property type="entry name" value="PPM-type_phosphatase-like_dom"/>
</dbReference>
<reference evidence="3" key="1">
    <citation type="submission" date="2019-12" db="EMBL/GenBank/DDBJ databases">
        <authorList>
            <person name="Scholes J."/>
        </authorList>
    </citation>
    <scope>NUCLEOTIDE SEQUENCE</scope>
</reference>
<dbReference type="OrthoDB" id="10264738at2759"/>
<evidence type="ECO:0000259" key="2">
    <source>
        <dbReference type="PROSITE" id="PS51746"/>
    </source>
</evidence>
<dbReference type="InterPro" id="IPR015655">
    <property type="entry name" value="PP2C"/>
</dbReference>
<dbReference type="InterPro" id="IPR036457">
    <property type="entry name" value="PPM-type-like_dom_sf"/>
</dbReference>